<dbReference type="EMBL" id="JAVIJC010000066">
    <property type="protein sequence ID" value="MDX8496499.1"/>
    <property type="molecule type" value="Genomic_DNA"/>
</dbReference>
<evidence type="ECO:0000313" key="2">
    <source>
        <dbReference type="EMBL" id="MDX8496499.1"/>
    </source>
</evidence>
<accession>A0ABU4Z9B8</accession>
<proteinExistence type="predicted"/>
<sequence length="41" mass="4729">AAINRFLEEHNQQPKPFHWTADPDKIIAAVKRGHQVLDSIH</sequence>
<dbReference type="EMBL" id="JAVIJC010000045">
    <property type="protein sequence ID" value="MDX8495839.1"/>
    <property type="molecule type" value="Genomic_DNA"/>
</dbReference>
<protein>
    <submittedName>
        <fullName evidence="1">IS630 family transposase</fullName>
    </submittedName>
</protein>
<evidence type="ECO:0000313" key="3">
    <source>
        <dbReference type="EMBL" id="MDX8496597.1"/>
    </source>
</evidence>
<name>A0ABU4Z9B8_9HYPH</name>
<evidence type="ECO:0000313" key="1">
    <source>
        <dbReference type="EMBL" id="MDX8495839.1"/>
    </source>
</evidence>
<dbReference type="EMBL" id="JAVIJC010000073">
    <property type="protein sequence ID" value="MDX8496597.1"/>
    <property type="molecule type" value="Genomic_DNA"/>
</dbReference>
<comment type="caution">
    <text evidence="1">The sequence shown here is derived from an EMBL/GenBank/DDBJ whole genome shotgun (WGS) entry which is preliminary data.</text>
</comment>
<dbReference type="Proteomes" id="UP001271249">
    <property type="component" value="Unassembled WGS sequence"/>
</dbReference>
<organism evidence="1 4">
    <name type="scientific">Mesorhizobium captivum</name>
    <dbReference type="NCBI Taxonomy" id="3072319"/>
    <lineage>
        <taxon>Bacteria</taxon>
        <taxon>Pseudomonadati</taxon>
        <taxon>Pseudomonadota</taxon>
        <taxon>Alphaproteobacteria</taxon>
        <taxon>Hyphomicrobiales</taxon>
        <taxon>Phyllobacteriaceae</taxon>
        <taxon>Mesorhizobium</taxon>
    </lineage>
</organism>
<keyword evidence="4" id="KW-1185">Reference proteome</keyword>
<feature type="non-terminal residue" evidence="1">
    <location>
        <position position="1"/>
    </location>
</feature>
<gene>
    <name evidence="1" type="ORF">RFN29_30290</name>
    <name evidence="2" type="ORF">RFN29_33820</name>
    <name evidence="3" type="ORF">RFN29_34390</name>
</gene>
<reference evidence="1 4" key="1">
    <citation type="submission" date="2023-08" db="EMBL/GenBank/DDBJ databases">
        <title>Implementing the SeqCode for naming new Mesorhizobium species isolated from Vachellia karroo root nodules.</title>
        <authorList>
            <person name="Van Lill M."/>
        </authorList>
    </citation>
    <scope>NUCLEOTIDE SEQUENCE [LARGE SCALE GENOMIC DNA]</scope>
    <source>
        <strain evidence="1 4">VK22B</strain>
    </source>
</reference>
<evidence type="ECO:0000313" key="4">
    <source>
        <dbReference type="Proteomes" id="UP001271249"/>
    </source>
</evidence>